<dbReference type="Proteomes" id="UP001432027">
    <property type="component" value="Unassembled WGS sequence"/>
</dbReference>
<name>A0AAV5T5P6_9BILA</name>
<evidence type="ECO:0000313" key="3">
    <source>
        <dbReference type="Proteomes" id="UP001432027"/>
    </source>
</evidence>
<dbReference type="EMBL" id="BTSX01000003">
    <property type="protein sequence ID" value="GMS90292.1"/>
    <property type="molecule type" value="Genomic_DNA"/>
</dbReference>
<proteinExistence type="predicted"/>
<feature type="region of interest" description="Disordered" evidence="1">
    <location>
        <begin position="1"/>
        <end position="45"/>
    </location>
</feature>
<feature type="non-terminal residue" evidence="2">
    <location>
        <position position="1"/>
    </location>
</feature>
<evidence type="ECO:0000256" key="1">
    <source>
        <dbReference type="SAM" id="MobiDB-lite"/>
    </source>
</evidence>
<protein>
    <submittedName>
        <fullName evidence="2">Uncharacterized protein</fullName>
    </submittedName>
</protein>
<comment type="caution">
    <text evidence="2">The sequence shown here is derived from an EMBL/GenBank/DDBJ whole genome shotgun (WGS) entry which is preliminary data.</text>
</comment>
<sequence length="272" mass="30742">QMLQSGTRKRYHSEGSNGESPVKKREANEEEGGDNEIKEGGQGAIKSQEADLEAVHVIEIGNGEKVLIKFFFDSETIAIDDIKIVTNLNDLSFLFTRDTSDSNYDASLPTKFRVFFEGKELYLIDGNSSTARLRIGPFLAHHLGSHAVVNQGNCIPAQVPLHTMRVFLFSGERDHYESVNMDVKGFTLDCGSRGIISSSEHRKYHIPTEIAALFSDYFYNIFYNDRFKESREKFVEIKDVEIDILIIILADSVFGSGRWIPSWDGTTINWET</sequence>
<dbReference type="AlphaFoldDB" id="A0AAV5T5P6"/>
<feature type="non-terminal residue" evidence="2">
    <location>
        <position position="272"/>
    </location>
</feature>
<organism evidence="2 3">
    <name type="scientific">Pristionchus entomophagus</name>
    <dbReference type="NCBI Taxonomy" id="358040"/>
    <lineage>
        <taxon>Eukaryota</taxon>
        <taxon>Metazoa</taxon>
        <taxon>Ecdysozoa</taxon>
        <taxon>Nematoda</taxon>
        <taxon>Chromadorea</taxon>
        <taxon>Rhabditida</taxon>
        <taxon>Rhabditina</taxon>
        <taxon>Diplogasteromorpha</taxon>
        <taxon>Diplogasteroidea</taxon>
        <taxon>Neodiplogasteridae</taxon>
        <taxon>Pristionchus</taxon>
    </lineage>
</organism>
<gene>
    <name evidence="2" type="ORF">PENTCL1PPCAC_12467</name>
</gene>
<keyword evidence="3" id="KW-1185">Reference proteome</keyword>
<reference evidence="2" key="1">
    <citation type="submission" date="2023-10" db="EMBL/GenBank/DDBJ databases">
        <title>Genome assembly of Pristionchus species.</title>
        <authorList>
            <person name="Yoshida K."/>
            <person name="Sommer R.J."/>
        </authorList>
    </citation>
    <scope>NUCLEOTIDE SEQUENCE</scope>
    <source>
        <strain evidence="2">RS0144</strain>
    </source>
</reference>
<accession>A0AAV5T5P6</accession>
<evidence type="ECO:0000313" key="2">
    <source>
        <dbReference type="EMBL" id="GMS90292.1"/>
    </source>
</evidence>